<keyword evidence="3" id="KW-1185">Reference proteome</keyword>
<accession>A0AAD6ZH37</accession>
<dbReference type="AlphaFoldDB" id="A0AAD6ZH37"/>
<feature type="compositionally biased region" description="Polar residues" evidence="1">
    <location>
        <begin position="178"/>
        <end position="193"/>
    </location>
</feature>
<protein>
    <submittedName>
        <fullName evidence="2">Uncharacterized protein</fullName>
    </submittedName>
</protein>
<sequence>MCSSSLRHHFATPIYNDYDYGTGNFTDKYDNDRPESSLDPDPEDPGLPVSEYNDGQGIKYVVTFHPTLPPLKASEKRRRNARAEAIKSSTYVHEKFSLAEVIEACILAIGRDPQLLQFKVVGTQLRTTAFAIKYSIPGRSVLKDMQLTTTGHYDELSKEAVKKGSPEVKLEITEDPKNVSTVPANTNSQANDGQSEDELALGPQQKKCKLTGEEEEIAETIVQLKATYMCADKRCSSPTCFLGNPMGQHVQLTPMHLSTQVLQSTKTSTCRPPPTDKMFYPLEGHDDADNISLLARRRNQSNKAPAATTNITVNPDYNGLVNLFQSIQNPHPATPVHYRAPAHPPLHPPSPVKPAALTFEAFCEAASIPHLIPKLGILEIDGLHLLEFIGDTDLNKYLSVGQCASLRYAQLQWKKGLVR</sequence>
<evidence type="ECO:0000256" key="1">
    <source>
        <dbReference type="SAM" id="MobiDB-lite"/>
    </source>
</evidence>
<dbReference type="Proteomes" id="UP001218218">
    <property type="component" value="Unassembled WGS sequence"/>
</dbReference>
<feature type="region of interest" description="Disordered" evidence="1">
    <location>
        <begin position="172"/>
        <end position="200"/>
    </location>
</feature>
<evidence type="ECO:0000313" key="3">
    <source>
        <dbReference type="Proteomes" id="UP001218218"/>
    </source>
</evidence>
<proteinExistence type="predicted"/>
<feature type="compositionally biased region" description="Basic and acidic residues" evidence="1">
    <location>
        <begin position="27"/>
        <end position="36"/>
    </location>
</feature>
<gene>
    <name evidence="2" type="ORF">DFH08DRAFT_1030596</name>
</gene>
<reference evidence="2" key="1">
    <citation type="submission" date="2023-03" db="EMBL/GenBank/DDBJ databases">
        <title>Massive genome expansion in bonnet fungi (Mycena s.s.) driven by repeated elements and novel gene families across ecological guilds.</title>
        <authorList>
            <consortium name="Lawrence Berkeley National Laboratory"/>
            <person name="Harder C.B."/>
            <person name="Miyauchi S."/>
            <person name="Viragh M."/>
            <person name="Kuo A."/>
            <person name="Thoen E."/>
            <person name="Andreopoulos B."/>
            <person name="Lu D."/>
            <person name="Skrede I."/>
            <person name="Drula E."/>
            <person name="Henrissat B."/>
            <person name="Morin E."/>
            <person name="Kohler A."/>
            <person name="Barry K."/>
            <person name="LaButti K."/>
            <person name="Morin E."/>
            <person name="Salamov A."/>
            <person name="Lipzen A."/>
            <person name="Mereny Z."/>
            <person name="Hegedus B."/>
            <person name="Baldrian P."/>
            <person name="Stursova M."/>
            <person name="Weitz H."/>
            <person name="Taylor A."/>
            <person name="Grigoriev I.V."/>
            <person name="Nagy L.G."/>
            <person name="Martin F."/>
            <person name="Kauserud H."/>
        </authorList>
    </citation>
    <scope>NUCLEOTIDE SEQUENCE</scope>
    <source>
        <strain evidence="2">CBHHK002</strain>
    </source>
</reference>
<organism evidence="2 3">
    <name type="scientific">Mycena albidolilacea</name>
    <dbReference type="NCBI Taxonomy" id="1033008"/>
    <lineage>
        <taxon>Eukaryota</taxon>
        <taxon>Fungi</taxon>
        <taxon>Dikarya</taxon>
        <taxon>Basidiomycota</taxon>
        <taxon>Agaricomycotina</taxon>
        <taxon>Agaricomycetes</taxon>
        <taxon>Agaricomycetidae</taxon>
        <taxon>Agaricales</taxon>
        <taxon>Marasmiineae</taxon>
        <taxon>Mycenaceae</taxon>
        <taxon>Mycena</taxon>
    </lineage>
</organism>
<dbReference type="EMBL" id="JARIHO010000049">
    <property type="protein sequence ID" value="KAJ7321931.1"/>
    <property type="molecule type" value="Genomic_DNA"/>
</dbReference>
<comment type="caution">
    <text evidence="2">The sequence shown here is derived from an EMBL/GenBank/DDBJ whole genome shotgun (WGS) entry which is preliminary data.</text>
</comment>
<name>A0AAD6ZH37_9AGAR</name>
<evidence type="ECO:0000313" key="2">
    <source>
        <dbReference type="EMBL" id="KAJ7321931.1"/>
    </source>
</evidence>
<feature type="region of interest" description="Disordered" evidence="1">
    <location>
        <begin position="26"/>
        <end position="50"/>
    </location>
</feature>